<evidence type="ECO:0000313" key="1">
    <source>
        <dbReference type="EMBL" id="KAH7860479.1"/>
    </source>
</evidence>
<accession>A0ACB7Z437</accession>
<organism evidence="1 2">
    <name type="scientific">Vaccinium darrowii</name>
    <dbReference type="NCBI Taxonomy" id="229202"/>
    <lineage>
        <taxon>Eukaryota</taxon>
        <taxon>Viridiplantae</taxon>
        <taxon>Streptophyta</taxon>
        <taxon>Embryophyta</taxon>
        <taxon>Tracheophyta</taxon>
        <taxon>Spermatophyta</taxon>
        <taxon>Magnoliopsida</taxon>
        <taxon>eudicotyledons</taxon>
        <taxon>Gunneridae</taxon>
        <taxon>Pentapetalae</taxon>
        <taxon>asterids</taxon>
        <taxon>Ericales</taxon>
        <taxon>Ericaceae</taxon>
        <taxon>Vaccinioideae</taxon>
        <taxon>Vaccinieae</taxon>
        <taxon>Vaccinium</taxon>
    </lineage>
</organism>
<comment type="caution">
    <text evidence="1">The sequence shown here is derived from an EMBL/GenBank/DDBJ whole genome shotgun (WGS) entry which is preliminary data.</text>
</comment>
<proteinExistence type="predicted"/>
<dbReference type="EMBL" id="CM037154">
    <property type="protein sequence ID" value="KAH7860479.1"/>
    <property type="molecule type" value="Genomic_DNA"/>
</dbReference>
<sequence>MRRSQKPEDFTVPPKWIPFQSTVAFRTFEINRIFDDDVKGNDENVPAKHRLGVSIDGSDVVAVRSSYEFEPEWLQVLEEIYGKPVIPVGILPPMPIDQDSDDDDKEWKSIKEWLDKQPKGSVVYVAFGSEARPSQTELTEIALGLEQTRFQYFWALRKKSALADSEVVKLPNGFEERTKERGIVCTSWAPQLKILSHDSVGGFLTHSGWSSLVEAIKFEKPLILLTFLADQGLNARLFEEKKMGYSIPVADSVRLVMVEEKGKVYRDKIREVKGLLVDGEIQDKYVNNLLNYFTMHKRRAQKTK</sequence>
<gene>
    <name evidence="1" type="ORF">Vadar_013888</name>
</gene>
<name>A0ACB7Z437_9ERIC</name>
<dbReference type="Proteomes" id="UP000828048">
    <property type="component" value="Chromosome 4"/>
</dbReference>
<reference evidence="1 2" key="1">
    <citation type="journal article" date="2021" name="Hortic Res">
        <title>High-quality reference genome and annotation aids understanding of berry development for evergreen blueberry (Vaccinium darrowii).</title>
        <authorList>
            <person name="Yu J."/>
            <person name="Hulse-Kemp A.M."/>
            <person name="Babiker E."/>
            <person name="Staton M."/>
        </authorList>
    </citation>
    <scope>NUCLEOTIDE SEQUENCE [LARGE SCALE GENOMIC DNA]</scope>
    <source>
        <strain evidence="2">cv. NJ 8807/NJ 8810</strain>
        <tissue evidence="1">Young leaf</tissue>
    </source>
</reference>
<keyword evidence="2" id="KW-1185">Reference proteome</keyword>
<evidence type="ECO:0000313" key="2">
    <source>
        <dbReference type="Proteomes" id="UP000828048"/>
    </source>
</evidence>
<protein>
    <submittedName>
        <fullName evidence="1">Uncharacterized protein</fullName>
    </submittedName>
</protein>